<keyword evidence="3" id="KW-1003">Cell membrane</keyword>
<dbReference type="AlphaFoldDB" id="A0A158CSX2"/>
<keyword evidence="2" id="KW-0813">Transport</keyword>
<evidence type="ECO:0000313" key="10">
    <source>
        <dbReference type="EMBL" id="SAK85472.1"/>
    </source>
</evidence>
<evidence type="ECO:0000256" key="6">
    <source>
        <dbReference type="ARBA" id="ARBA00022989"/>
    </source>
</evidence>
<evidence type="ECO:0000256" key="7">
    <source>
        <dbReference type="ARBA" id="ARBA00023136"/>
    </source>
</evidence>
<proteinExistence type="predicted"/>
<dbReference type="SUPFAM" id="SSF103473">
    <property type="entry name" value="MFS general substrate transporter"/>
    <property type="match status" value="1"/>
</dbReference>
<dbReference type="PANTHER" id="PTHR43528">
    <property type="entry name" value="ALPHA-KETOGLUTARATE PERMEASE"/>
    <property type="match status" value="1"/>
</dbReference>
<feature type="transmembrane region" description="Helical" evidence="8">
    <location>
        <begin position="33"/>
        <end position="61"/>
    </location>
</feature>
<dbReference type="EMBL" id="FCNX02000012">
    <property type="protein sequence ID" value="SAK85472.1"/>
    <property type="molecule type" value="Genomic_DNA"/>
</dbReference>
<dbReference type="InterPro" id="IPR020846">
    <property type="entry name" value="MFS_dom"/>
</dbReference>
<feature type="transmembrane region" description="Helical" evidence="8">
    <location>
        <begin position="205"/>
        <end position="224"/>
    </location>
</feature>
<dbReference type="InterPro" id="IPR036259">
    <property type="entry name" value="MFS_trans_sf"/>
</dbReference>
<gene>
    <name evidence="10" type="ORF">AWB77_04492</name>
</gene>
<feature type="domain" description="Major facilitator superfamily (MFS) profile" evidence="9">
    <location>
        <begin position="32"/>
        <end position="441"/>
    </location>
</feature>
<evidence type="ECO:0000256" key="4">
    <source>
        <dbReference type="ARBA" id="ARBA00022692"/>
    </source>
</evidence>
<dbReference type="PROSITE" id="PS50850">
    <property type="entry name" value="MFS"/>
    <property type="match status" value="1"/>
</dbReference>
<dbReference type="Gene3D" id="1.20.1250.20">
    <property type="entry name" value="MFS general substrate transporter like domains"/>
    <property type="match status" value="2"/>
</dbReference>
<dbReference type="FunFam" id="1.20.1250.20:FF:000001">
    <property type="entry name" value="Dicarboxylate MFS transporter"/>
    <property type="match status" value="1"/>
</dbReference>
<evidence type="ECO:0000256" key="2">
    <source>
        <dbReference type="ARBA" id="ARBA00022448"/>
    </source>
</evidence>
<dbReference type="Proteomes" id="UP000054903">
    <property type="component" value="Unassembled WGS sequence"/>
</dbReference>
<keyword evidence="7 8" id="KW-0472">Membrane</keyword>
<keyword evidence="11" id="KW-1185">Reference proteome</keyword>
<evidence type="ECO:0000256" key="5">
    <source>
        <dbReference type="ARBA" id="ARBA00022847"/>
    </source>
</evidence>
<dbReference type="STRING" id="1777138.AWB77_04492"/>
<evidence type="ECO:0000259" key="9">
    <source>
        <dbReference type="PROSITE" id="PS50850"/>
    </source>
</evidence>
<feature type="transmembrane region" description="Helical" evidence="8">
    <location>
        <begin position="415"/>
        <end position="435"/>
    </location>
</feature>
<feature type="transmembrane region" description="Helical" evidence="8">
    <location>
        <begin position="325"/>
        <end position="342"/>
    </location>
</feature>
<dbReference type="InterPro" id="IPR011701">
    <property type="entry name" value="MFS"/>
</dbReference>
<evidence type="ECO:0000256" key="8">
    <source>
        <dbReference type="SAM" id="Phobius"/>
    </source>
</evidence>
<comment type="caution">
    <text evidence="10">The sequence shown here is derived from an EMBL/GenBank/DDBJ whole genome shotgun (WGS) entry which is preliminary data.</text>
</comment>
<feature type="transmembrane region" description="Helical" evidence="8">
    <location>
        <begin position="260"/>
        <end position="285"/>
    </location>
</feature>
<feature type="transmembrane region" description="Helical" evidence="8">
    <location>
        <begin position="133"/>
        <end position="158"/>
    </location>
</feature>
<name>A0A158CSX2_9BURK</name>
<feature type="transmembrane region" description="Helical" evidence="8">
    <location>
        <begin position="170"/>
        <end position="193"/>
    </location>
</feature>
<keyword evidence="4 8" id="KW-0812">Transmembrane</keyword>
<evidence type="ECO:0000256" key="1">
    <source>
        <dbReference type="ARBA" id="ARBA00004651"/>
    </source>
</evidence>
<reference evidence="10" key="1">
    <citation type="submission" date="2016-01" db="EMBL/GenBank/DDBJ databases">
        <authorList>
            <person name="Peeters C."/>
        </authorList>
    </citation>
    <scope>NUCLEOTIDE SEQUENCE</scope>
    <source>
        <strain evidence="10">LMG 29320</strain>
    </source>
</reference>
<feature type="transmembrane region" description="Helical" evidence="8">
    <location>
        <begin position="106"/>
        <end position="127"/>
    </location>
</feature>
<organism evidence="10 11">
    <name type="scientific">Caballeronia fortuita</name>
    <dbReference type="NCBI Taxonomy" id="1777138"/>
    <lineage>
        <taxon>Bacteria</taxon>
        <taxon>Pseudomonadati</taxon>
        <taxon>Pseudomonadota</taxon>
        <taxon>Betaproteobacteria</taxon>
        <taxon>Burkholderiales</taxon>
        <taxon>Burkholderiaceae</taxon>
        <taxon>Caballeronia</taxon>
    </lineage>
</organism>
<feature type="transmembrane region" description="Helical" evidence="8">
    <location>
        <begin position="354"/>
        <end position="376"/>
    </location>
</feature>
<feature type="transmembrane region" description="Helical" evidence="8">
    <location>
        <begin position="388"/>
        <end position="409"/>
    </location>
</feature>
<sequence>MHTPPPHQALLIDTPLPFSQRSRPLGRRDYRTLALAALGGMLEFYDFVIFVFFTSVIGTLFFPPSSPEWLRQLQTFGIFAIGYFIRPVGGVVMAHFGDVLGRKKMFTLSVLLMSVPTLLIGMLPPYAQIGFAAPLLLLAMRVLQGAAVGGEVPGAWVFVAEHVPRRHVGFACGTLTGGLTAGILLGSLIATGINAAFTRNEILAYAWRLPFLAGGVFGIAAMFLRRWLEETPVFRELQANREIASELPLRTVLRSHWRGVALSMTLTWALSAVIIVTVLMMPALMQKSFHLPAADTLVGNSIATVALTIGCVVAGALSDRMGPRIVLTCGAVLLAASFTWFYCQLSAGAPLGAWLFSYTATGFAVGMIGAIPLMMVRAFPPAIRFSGISFSYNVAYAIFGGLTPILIALANTVTARAPVIYVVALCAVAILAALCHRGRTHEDE</sequence>
<feature type="transmembrane region" description="Helical" evidence="8">
    <location>
        <begin position="297"/>
        <end position="318"/>
    </location>
</feature>
<evidence type="ECO:0000313" key="11">
    <source>
        <dbReference type="Proteomes" id="UP000054903"/>
    </source>
</evidence>
<feature type="transmembrane region" description="Helical" evidence="8">
    <location>
        <begin position="73"/>
        <end position="94"/>
    </location>
</feature>
<dbReference type="PANTHER" id="PTHR43528:SF7">
    <property type="entry name" value="MFS TRANSPORTER"/>
    <property type="match status" value="1"/>
</dbReference>
<dbReference type="InterPro" id="IPR051084">
    <property type="entry name" value="H+-coupled_symporters"/>
</dbReference>
<keyword evidence="5" id="KW-0769">Symport</keyword>
<evidence type="ECO:0000256" key="3">
    <source>
        <dbReference type="ARBA" id="ARBA00022475"/>
    </source>
</evidence>
<comment type="subcellular location">
    <subcellularLocation>
        <location evidence="1">Cell membrane</location>
        <topology evidence="1">Multi-pass membrane protein</topology>
    </subcellularLocation>
</comment>
<dbReference type="Pfam" id="PF07690">
    <property type="entry name" value="MFS_1"/>
    <property type="match status" value="1"/>
</dbReference>
<dbReference type="OrthoDB" id="6766492at2"/>
<dbReference type="RefSeq" id="WP_082852722.1">
    <property type="nucleotide sequence ID" value="NZ_FCNX02000012.1"/>
</dbReference>
<accession>A0A158CSX2</accession>
<keyword evidence="6 8" id="KW-1133">Transmembrane helix</keyword>
<protein>
    <submittedName>
        <fullName evidence="10">Major facilitator transporter</fullName>
    </submittedName>
</protein>
<dbReference type="GO" id="GO:0015293">
    <property type="term" value="F:symporter activity"/>
    <property type="evidence" value="ECO:0007669"/>
    <property type="project" value="UniProtKB-KW"/>
</dbReference>
<dbReference type="GO" id="GO:0005886">
    <property type="term" value="C:plasma membrane"/>
    <property type="evidence" value="ECO:0007669"/>
    <property type="project" value="UniProtKB-SubCell"/>
</dbReference>